<evidence type="ECO:0000256" key="1">
    <source>
        <dbReference type="SAM" id="MobiDB-lite"/>
    </source>
</evidence>
<accession>A0A8S5LVA0</accession>
<feature type="region of interest" description="Disordered" evidence="1">
    <location>
        <begin position="47"/>
        <end position="77"/>
    </location>
</feature>
<dbReference type="EMBL" id="BK014743">
    <property type="protein sequence ID" value="DAD73715.1"/>
    <property type="molecule type" value="Genomic_DNA"/>
</dbReference>
<proteinExistence type="predicted"/>
<evidence type="ECO:0000313" key="2">
    <source>
        <dbReference type="EMBL" id="DAD73715.1"/>
    </source>
</evidence>
<organism evidence="2">
    <name type="scientific">Podoviridae sp. ctrub15</name>
    <dbReference type="NCBI Taxonomy" id="2826581"/>
    <lineage>
        <taxon>Viruses</taxon>
        <taxon>Duplodnaviria</taxon>
        <taxon>Heunggongvirae</taxon>
        <taxon>Uroviricota</taxon>
        <taxon>Caudoviricetes</taxon>
    </lineage>
</organism>
<name>A0A8S5LVA0_9CAUD</name>
<reference evidence="2" key="1">
    <citation type="journal article" date="2021" name="Proc. Natl. Acad. Sci. U.S.A.">
        <title>A Catalog of Tens of Thousands of Viruses from Human Metagenomes Reveals Hidden Associations with Chronic Diseases.</title>
        <authorList>
            <person name="Tisza M.J."/>
            <person name="Buck C.B."/>
        </authorList>
    </citation>
    <scope>NUCLEOTIDE SEQUENCE</scope>
    <source>
        <strain evidence="2">Ctrub15</strain>
    </source>
</reference>
<protein>
    <submittedName>
        <fullName evidence="2">Uncharacterized protein</fullName>
    </submittedName>
</protein>
<sequence>MNPGRQTKGRNSIKETTRWWKSTGRYEALWQEWSRARHGYVVNRRPLAGVQPPRQAKLLSQERSHVRPLSLSEIPNS</sequence>